<evidence type="ECO:0000313" key="3">
    <source>
        <dbReference type="Proteomes" id="UP000521872"/>
    </source>
</evidence>
<evidence type="ECO:0000256" key="1">
    <source>
        <dbReference type="SAM" id="MobiDB-lite"/>
    </source>
</evidence>
<dbReference type="AlphaFoldDB" id="A0A8H4R4V7"/>
<name>A0A8H4R4V7_9AGAR</name>
<proteinExistence type="predicted"/>
<dbReference type="Proteomes" id="UP000521872">
    <property type="component" value="Unassembled WGS sequence"/>
</dbReference>
<feature type="compositionally biased region" description="Low complexity" evidence="1">
    <location>
        <begin position="14"/>
        <end position="27"/>
    </location>
</feature>
<protein>
    <submittedName>
        <fullName evidence="2">Uncharacterized protein</fullName>
    </submittedName>
</protein>
<feature type="region of interest" description="Disordered" evidence="1">
    <location>
        <begin position="1"/>
        <end position="71"/>
    </location>
</feature>
<reference evidence="2 3" key="1">
    <citation type="submission" date="2019-12" db="EMBL/GenBank/DDBJ databases">
        <authorList>
            <person name="Floudas D."/>
            <person name="Bentzer J."/>
            <person name="Ahren D."/>
            <person name="Johansson T."/>
            <person name="Persson P."/>
            <person name="Tunlid A."/>
        </authorList>
    </citation>
    <scope>NUCLEOTIDE SEQUENCE [LARGE SCALE GENOMIC DNA]</scope>
    <source>
        <strain evidence="2 3">CBS 102.39</strain>
    </source>
</reference>
<sequence length="218" mass="24797">MLKRQRQSSPLPPSSSSSIPFVSDGPSDLIERTTKRRRTQPPVMDGTQRGWNSPSNNNSAFRDDEDDYISEDDEPADIAHSAQPFDLQYQHYQQHQSEYKSANTLLRELHTLNQHRLLFSSASSPVHSSATPSHATHPSAWDTVQQPLQHPESYLNKTPLLPLERISPFDKRAGPGANELSPKEAEFVTERYEQTNRLLGSLFLSRRRKLDPREDAAR</sequence>
<gene>
    <name evidence="2" type="ORF">D9613_001606</name>
</gene>
<organism evidence="2 3">
    <name type="scientific">Agrocybe pediades</name>
    <dbReference type="NCBI Taxonomy" id="84607"/>
    <lineage>
        <taxon>Eukaryota</taxon>
        <taxon>Fungi</taxon>
        <taxon>Dikarya</taxon>
        <taxon>Basidiomycota</taxon>
        <taxon>Agaricomycotina</taxon>
        <taxon>Agaricomycetes</taxon>
        <taxon>Agaricomycetidae</taxon>
        <taxon>Agaricales</taxon>
        <taxon>Agaricineae</taxon>
        <taxon>Strophariaceae</taxon>
        <taxon>Agrocybe</taxon>
    </lineage>
</organism>
<feature type="compositionally biased region" description="Polar residues" evidence="1">
    <location>
        <begin position="49"/>
        <end position="60"/>
    </location>
</feature>
<keyword evidence="3" id="KW-1185">Reference proteome</keyword>
<dbReference type="EMBL" id="JAACJL010000001">
    <property type="protein sequence ID" value="KAF4623480.1"/>
    <property type="molecule type" value="Genomic_DNA"/>
</dbReference>
<accession>A0A8H4R4V7</accession>
<comment type="caution">
    <text evidence="2">The sequence shown here is derived from an EMBL/GenBank/DDBJ whole genome shotgun (WGS) entry which is preliminary data.</text>
</comment>
<evidence type="ECO:0000313" key="2">
    <source>
        <dbReference type="EMBL" id="KAF4623480.1"/>
    </source>
</evidence>